<gene>
    <name evidence="2" type="ORF">GSTENG00030630001</name>
</gene>
<evidence type="ECO:0000256" key="1">
    <source>
        <dbReference type="ARBA" id="ARBA00022574"/>
    </source>
</evidence>
<organism evidence="2">
    <name type="scientific">Tetraodon nigroviridis</name>
    <name type="common">Spotted green pufferfish</name>
    <name type="synonym">Chelonodon nigroviridis</name>
    <dbReference type="NCBI Taxonomy" id="99883"/>
    <lineage>
        <taxon>Eukaryota</taxon>
        <taxon>Metazoa</taxon>
        <taxon>Chordata</taxon>
        <taxon>Craniata</taxon>
        <taxon>Vertebrata</taxon>
        <taxon>Euteleostomi</taxon>
        <taxon>Actinopterygii</taxon>
        <taxon>Neopterygii</taxon>
        <taxon>Teleostei</taxon>
        <taxon>Neoteleostei</taxon>
        <taxon>Acanthomorphata</taxon>
        <taxon>Eupercaria</taxon>
        <taxon>Tetraodontiformes</taxon>
        <taxon>Tetradontoidea</taxon>
        <taxon>Tetraodontidae</taxon>
        <taxon>Tetraodon</taxon>
    </lineage>
</organism>
<dbReference type="OrthoDB" id="10018316at2759"/>
<reference evidence="2" key="1">
    <citation type="journal article" date="2004" name="Nature">
        <title>Genome duplication in the teleost fish Tetraodon nigroviridis reveals the early vertebrate proto-karyotype.</title>
        <authorList>
            <person name="Jaillon O."/>
            <person name="Aury J.-M."/>
            <person name="Brunet F."/>
            <person name="Petit J.-L."/>
            <person name="Stange-Thomann N."/>
            <person name="Mauceli E."/>
            <person name="Bouneau L."/>
            <person name="Fischer C."/>
            <person name="Ozouf-Costaz C."/>
            <person name="Bernot A."/>
            <person name="Nicaud S."/>
            <person name="Jaffe D."/>
            <person name="Fisher S."/>
            <person name="Lutfalla G."/>
            <person name="Dossat C."/>
            <person name="Segurens B."/>
            <person name="Dasilva C."/>
            <person name="Salanoubat M."/>
            <person name="Levy M."/>
            <person name="Boudet N."/>
            <person name="Castellano S."/>
            <person name="Anthouard V."/>
            <person name="Jubin C."/>
            <person name="Castelli V."/>
            <person name="Katinka M."/>
            <person name="Vacherie B."/>
            <person name="Biemont C."/>
            <person name="Skalli Z."/>
            <person name="Cattolico L."/>
            <person name="Poulain J."/>
            <person name="De Berardinis V."/>
            <person name="Cruaud C."/>
            <person name="Duprat S."/>
            <person name="Brottier P."/>
            <person name="Coutanceau J.-P."/>
            <person name="Gouzy J."/>
            <person name="Parra G."/>
            <person name="Lardier G."/>
            <person name="Chapple C."/>
            <person name="McKernan K.J."/>
            <person name="McEwan P."/>
            <person name="Bosak S."/>
            <person name="Kellis M."/>
            <person name="Volff J.-N."/>
            <person name="Guigo R."/>
            <person name="Zody M.C."/>
            <person name="Mesirov J."/>
            <person name="Lindblad-Toh K."/>
            <person name="Birren B."/>
            <person name="Nusbaum C."/>
            <person name="Kahn D."/>
            <person name="Robinson-Rechavi M."/>
            <person name="Laudet V."/>
            <person name="Schachter V."/>
            <person name="Quetier F."/>
            <person name="Saurin W."/>
            <person name="Scarpelli C."/>
            <person name="Wincker P."/>
            <person name="Lander E.S."/>
            <person name="Weissenbach J."/>
            <person name="Roest Crollius H."/>
        </authorList>
    </citation>
    <scope>NUCLEOTIDE SEQUENCE [LARGE SCALE GENOMIC DNA]</scope>
</reference>
<dbReference type="PANTHER" id="PTHR46108">
    <property type="entry name" value="BLUE CHEESE"/>
    <property type="match status" value="1"/>
</dbReference>
<reference evidence="2" key="2">
    <citation type="submission" date="2004-02" db="EMBL/GenBank/DDBJ databases">
        <authorList>
            <consortium name="Genoscope"/>
            <consortium name="Whitehead Institute Centre for Genome Research"/>
        </authorList>
    </citation>
    <scope>NUCLEOTIDE SEQUENCE</scope>
</reference>
<sequence length="179" mass="19979">MTVHSGLLAEVLSDWGLLELLLGELRKRAKIIRKAGVVHSAHSDLQQLPCVEDNERLLTASMLQVVSNLTLRSIKNTGMQVYAFNNKIVSLLFPLFPYVGINLYSLQIAASVRDLGMVPYIKVFLDEDQYRGPTLSILEQLAEINPEEFMRTAVGALCSSTQQELGLKRDLLLVQITPQ</sequence>
<dbReference type="InterPro" id="IPR051944">
    <property type="entry name" value="BEACH_domain_protein"/>
</dbReference>
<dbReference type="PANTHER" id="PTHR46108:SF3">
    <property type="entry name" value="WD REPEAT- AND FYVE DOMAIN-CONTAINING PROTEIN 4"/>
    <property type="match status" value="1"/>
</dbReference>
<dbReference type="EMBL" id="CAAE01015006">
    <property type="protein sequence ID" value="CAG09378.1"/>
    <property type="molecule type" value="Genomic_DNA"/>
</dbReference>
<protein>
    <submittedName>
        <fullName evidence="2">(spotted green pufferfish) hypothetical protein</fullName>
    </submittedName>
</protein>
<proteinExistence type="predicted"/>
<feature type="non-terminal residue" evidence="2">
    <location>
        <position position="179"/>
    </location>
</feature>
<name>Q4RQF4_TETNG</name>
<accession>Q4RQF4</accession>
<dbReference type="AlphaFoldDB" id="Q4RQF4"/>
<comment type="caution">
    <text evidence="2">The sequence shown here is derived from an EMBL/GenBank/DDBJ whole genome shotgun (WGS) entry which is preliminary data.</text>
</comment>
<keyword evidence="1" id="KW-0853">WD repeat</keyword>
<dbReference type="KEGG" id="tng:GSTEN00030630G001"/>
<evidence type="ECO:0000313" key="2">
    <source>
        <dbReference type="EMBL" id="CAG09378.1"/>
    </source>
</evidence>
<dbReference type="GO" id="GO:0019882">
    <property type="term" value="P:antigen processing and presentation"/>
    <property type="evidence" value="ECO:0007669"/>
    <property type="project" value="TreeGrafter"/>
</dbReference>